<proteinExistence type="inferred from homology"/>
<evidence type="ECO:0000256" key="3">
    <source>
        <dbReference type="ARBA" id="ARBA00022794"/>
    </source>
</evidence>
<feature type="coiled-coil region" evidence="9">
    <location>
        <begin position="858"/>
        <end position="934"/>
    </location>
</feature>
<dbReference type="SMART" id="SM00757">
    <property type="entry name" value="CRA"/>
    <property type="match status" value="1"/>
</dbReference>
<dbReference type="InterPro" id="IPR006594">
    <property type="entry name" value="LisH"/>
</dbReference>
<name>A0ABN7SBW3_OIKDI</name>
<accession>A0ABN7SBW3</accession>
<keyword evidence="13" id="KW-1185">Reference proteome</keyword>
<feature type="region of interest" description="Disordered" evidence="10">
    <location>
        <begin position="419"/>
        <end position="457"/>
    </location>
</feature>
<evidence type="ECO:0000256" key="8">
    <source>
        <dbReference type="ARBA" id="ARBA00039272"/>
    </source>
</evidence>
<evidence type="ECO:0000313" key="13">
    <source>
        <dbReference type="Proteomes" id="UP001158576"/>
    </source>
</evidence>
<dbReference type="PANTHER" id="PTHR12968:SF2">
    <property type="entry name" value="B9 DOMAIN-CONTAINING PROTEIN 2"/>
    <property type="match status" value="1"/>
</dbReference>
<dbReference type="Pfam" id="PF07162">
    <property type="entry name" value="B9-C2"/>
    <property type="match status" value="1"/>
</dbReference>
<comment type="similarity">
    <text evidence="7">Belongs to the B9D family.</text>
</comment>
<keyword evidence="4" id="KW-0206">Cytoskeleton</keyword>
<feature type="compositionally biased region" description="Low complexity" evidence="10">
    <location>
        <begin position="1096"/>
        <end position="1113"/>
    </location>
</feature>
<keyword evidence="9" id="KW-0175">Coiled coil</keyword>
<feature type="coiled-coil region" evidence="9">
    <location>
        <begin position="745"/>
        <end position="828"/>
    </location>
</feature>
<evidence type="ECO:0000256" key="2">
    <source>
        <dbReference type="ARBA" id="ARBA00022490"/>
    </source>
</evidence>
<dbReference type="Proteomes" id="UP001158576">
    <property type="component" value="Chromosome XSR"/>
</dbReference>
<protein>
    <recommendedName>
        <fullName evidence="8">B9 domain-containing protein 2</fullName>
    </recommendedName>
</protein>
<reference evidence="12 13" key="1">
    <citation type="submission" date="2021-04" db="EMBL/GenBank/DDBJ databases">
        <authorList>
            <person name="Bliznina A."/>
        </authorList>
    </citation>
    <scope>NUCLEOTIDE SEQUENCE [LARGE SCALE GENOMIC DNA]</scope>
</reference>
<evidence type="ECO:0000256" key="6">
    <source>
        <dbReference type="ARBA" id="ARBA00037672"/>
    </source>
</evidence>
<comment type="function">
    <text evidence="6">Component of the tectonic-like complex, a complex localized at the transition zone of primary cilia and acting as a barrier that prevents diffusion of transmembrane proteins between the cilia and plasma membranes.</text>
</comment>
<evidence type="ECO:0000256" key="5">
    <source>
        <dbReference type="ARBA" id="ARBA00023273"/>
    </source>
</evidence>
<dbReference type="InterPro" id="IPR006595">
    <property type="entry name" value="CTLH_C"/>
</dbReference>
<feature type="domain" description="CTLH" evidence="11">
    <location>
        <begin position="238"/>
        <end position="288"/>
    </location>
</feature>
<dbReference type="Pfam" id="PF10607">
    <property type="entry name" value="CTLH"/>
    <property type="match status" value="1"/>
</dbReference>
<evidence type="ECO:0000313" key="12">
    <source>
        <dbReference type="EMBL" id="CAG5096252.1"/>
    </source>
</evidence>
<feature type="region of interest" description="Disordered" evidence="10">
    <location>
        <begin position="1082"/>
        <end position="1113"/>
    </location>
</feature>
<evidence type="ECO:0000256" key="7">
    <source>
        <dbReference type="ARBA" id="ARBA00038411"/>
    </source>
</evidence>
<feature type="coiled-coil region" evidence="9">
    <location>
        <begin position="590"/>
        <end position="716"/>
    </location>
</feature>
<organism evidence="12 13">
    <name type="scientific">Oikopleura dioica</name>
    <name type="common">Tunicate</name>
    <dbReference type="NCBI Taxonomy" id="34765"/>
    <lineage>
        <taxon>Eukaryota</taxon>
        <taxon>Metazoa</taxon>
        <taxon>Chordata</taxon>
        <taxon>Tunicata</taxon>
        <taxon>Appendicularia</taxon>
        <taxon>Copelata</taxon>
        <taxon>Oikopleuridae</taxon>
        <taxon>Oikopleura</taxon>
    </lineage>
</organism>
<evidence type="ECO:0000256" key="9">
    <source>
        <dbReference type="SAM" id="Coils"/>
    </source>
</evidence>
<dbReference type="EMBL" id="OU015569">
    <property type="protein sequence ID" value="CAG5096252.1"/>
    <property type="molecule type" value="Genomic_DNA"/>
</dbReference>
<evidence type="ECO:0000256" key="10">
    <source>
        <dbReference type="SAM" id="MobiDB-lite"/>
    </source>
</evidence>
<keyword evidence="3" id="KW-0970">Cilium biogenesis/degradation</keyword>
<dbReference type="PROSITE" id="PS50896">
    <property type="entry name" value="LISH"/>
    <property type="match status" value="1"/>
</dbReference>
<comment type="subcellular location">
    <subcellularLocation>
        <location evidence="1">Cytoplasm</location>
        <location evidence="1">Cytoskeleton</location>
        <location evidence="1">Cilium basal body</location>
    </subcellularLocation>
</comment>
<feature type="coiled-coil region" evidence="9">
    <location>
        <begin position="528"/>
        <end position="565"/>
    </location>
</feature>
<dbReference type="PROSITE" id="PS51381">
    <property type="entry name" value="C2_B9"/>
    <property type="match status" value="1"/>
</dbReference>
<evidence type="ECO:0000259" key="11">
    <source>
        <dbReference type="PROSITE" id="PS50897"/>
    </source>
</evidence>
<evidence type="ECO:0000256" key="4">
    <source>
        <dbReference type="ARBA" id="ARBA00023212"/>
    </source>
</evidence>
<gene>
    <name evidence="12" type="ORF">OKIOD_LOCUS6093</name>
</gene>
<dbReference type="InterPro" id="IPR024964">
    <property type="entry name" value="CTLH/CRA"/>
</dbReference>
<sequence>MAEIHYLGEIATGYGFPENKLCVRYKIKYGAAWKLISGNKEGQTQTDWPQDEDEANFNHFVDLHFGARGIQGWPQIMIQVYLVDSNGRRVLYGYGSSILPITAGYEEIEIGTWRPADQSIRGRLKSYLLDSSPELAEPENIISSATQQRQQLAAEAMGYVKTEMEPEPMYGREKTWEDFLNKTHVDHKLMHQLIKGYLTSEGFHDVSQIMDEEAKEIGFLNEIEDGEPSDLQKIQRSIREAILSGDIKKAESLINQNFPEMLDDDHLLHFYLQTLHLVELIRAKDFTEAIKFAQEDIVEKGDHPECLPDLERAMGLLAYEKPEESPFGDLLKQGFRLKVGGRMDDGVDLGRLIDETRKLAAENAQFCEIHTNLNREIKRLKDEKLTLTQANGSLSKKIKHLQSKLDGGEDIVSQMKKEHQQLSKKLRESNEAVEVEKRRLQQTESRADESSRQKEDLENRLKLSRIEVEGLRSQNAALTSEKETLGTRLAQVEEQSARKQNHNRTLCVELEHANMSRNEVTESLTSTKMELSATCEKLDLALTEIEQQKGLLRELEVLSERLKKSECLAAERLAEITSLEGKIKSNGLTIRDLSEEVEQVNLKRDNLSKACADKDRELAHLENALQDEQRTKQELNRQVESSERQVEKLASDVESLKRAKHEDLINIQKEEEAWRKRIEDQRSKFEKTIRDHEETIKNSESELQEILKLNQRKDAQLTDQFKKIEDLMELNTKQELSLISLKNHAGEIERKYKTTEGEKAKLQSQVQQQNGNLIQKENESESLKEQVANYEDIKRALEEKLELSQRKLETLSKQNRKTEQALSHLTAEQAKNVTSSSQLTRKHEIIMAEKDEEFRVEIARQKNEYEGMLAELDTLRAEWQKRAKTAEANLIKAVRKCEKAEKQLKMSNSQLDEMAKYEATMQLEQLNKINLQQQQLVEQRDLLVQQLDHFEKMKKFLRTTVREINKKKLSKTEKWSKAGAILRFRKAAIAVLAMNRLSSHSKKKDDPYAYPLDCRLSNQLRSGLHRVLTQTDAIQLYSTKLLAGNIQQGFQSLTDRNVRLEREKNSLREKLKSSTSFMSELEDRIKNIEKKENLPNRTNSNNSNSNDSNASSS</sequence>
<dbReference type="InterPro" id="IPR013144">
    <property type="entry name" value="CRA_dom"/>
</dbReference>
<keyword evidence="5" id="KW-0966">Cell projection</keyword>
<dbReference type="InterPro" id="IPR010796">
    <property type="entry name" value="C2_B9-type_dom"/>
</dbReference>
<keyword evidence="2" id="KW-0963">Cytoplasm</keyword>
<dbReference type="PANTHER" id="PTHR12968">
    <property type="entry name" value="B9 DOMAIN-CONTAINING"/>
    <property type="match status" value="1"/>
</dbReference>
<evidence type="ECO:0000256" key="1">
    <source>
        <dbReference type="ARBA" id="ARBA00004120"/>
    </source>
</evidence>
<dbReference type="SMART" id="SM00668">
    <property type="entry name" value="CTLH"/>
    <property type="match status" value="1"/>
</dbReference>
<dbReference type="PROSITE" id="PS50897">
    <property type="entry name" value="CTLH"/>
    <property type="match status" value="1"/>
</dbReference>
<feature type="compositionally biased region" description="Basic and acidic residues" evidence="10">
    <location>
        <begin position="1082"/>
        <end position="1094"/>
    </location>
</feature>